<evidence type="ECO:0008006" key="3">
    <source>
        <dbReference type="Google" id="ProtNLM"/>
    </source>
</evidence>
<reference evidence="1 2" key="1">
    <citation type="submission" date="2020-01" db="EMBL/GenBank/DDBJ databases">
        <title>Genome analysis.</title>
        <authorList>
            <person name="Wu S."/>
            <person name="Wang G."/>
        </authorList>
    </citation>
    <scope>NUCLEOTIDE SEQUENCE [LARGE SCALE GENOMIC DNA]</scope>
    <source>
        <strain evidence="1 2">SYL130</strain>
    </source>
</reference>
<gene>
    <name evidence="1" type="ORF">GWC95_15785</name>
</gene>
<proteinExistence type="predicted"/>
<comment type="caution">
    <text evidence="1">The sequence shown here is derived from an EMBL/GenBank/DDBJ whole genome shotgun (WGS) entry which is preliminary data.</text>
</comment>
<dbReference type="EMBL" id="JAACJS010000015">
    <property type="protein sequence ID" value="NCI51390.1"/>
    <property type="molecule type" value="Genomic_DNA"/>
</dbReference>
<evidence type="ECO:0000313" key="2">
    <source>
        <dbReference type="Proteomes" id="UP000753802"/>
    </source>
</evidence>
<name>A0ABW9ZY00_9BACT</name>
<sequence length="307" mass="35048">MTPREALDQLKMISPILEHVPYDEIMSLLKDSVRKIPLSLAKLPAGTNIDRARQNKGEALYTSVYDELSYIRNQNVIDNFLTEYGRANKPHQPMFYGALESTLVGTQRVTAIGEVSALFQNRNGVSLNGELYTISRWRNTVELTVVEIVFAQKAIDTNPDIKKAFEKQTAFAAALNEPDIDFFQEFLIFISEEFAREKKTHNDYKISTAYTELALSNPEVQGITYPSVQLDLWGQNIVFSPAIVDQYLEIHVLSTQRLYKNKLNTFGANHKNCLNPKDCHDNIIWTDLDPQYMSPYAEILAHLNRPQ</sequence>
<protein>
    <recommendedName>
        <fullName evidence="3">RES domain-containing protein</fullName>
    </recommendedName>
</protein>
<dbReference type="RefSeq" id="WP_161819674.1">
    <property type="nucleotide sequence ID" value="NZ_JAACJS010000015.1"/>
</dbReference>
<dbReference type="Proteomes" id="UP000753802">
    <property type="component" value="Unassembled WGS sequence"/>
</dbReference>
<accession>A0ABW9ZY00</accession>
<keyword evidence="2" id="KW-1185">Reference proteome</keyword>
<organism evidence="1 2">
    <name type="scientific">Sediminibacterium roseum</name>
    <dbReference type="NCBI Taxonomy" id="1978412"/>
    <lineage>
        <taxon>Bacteria</taxon>
        <taxon>Pseudomonadati</taxon>
        <taxon>Bacteroidota</taxon>
        <taxon>Chitinophagia</taxon>
        <taxon>Chitinophagales</taxon>
        <taxon>Chitinophagaceae</taxon>
        <taxon>Sediminibacterium</taxon>
    </lineage>
</organism>
<evidence type="ECO:0000313" key="1">
    <source>
        <dbReference type="EMBL" id="NCI51390.1"/>
    </source>
</evidence>